<dbReference type="Proteomes" id="UP001432146">
    <property type="component" value="Unassembled WGS sequence"/>
</dbReference>
<protein>
    <submittedName>
        <fullName evidence="1">Uncharacterized protein</fullName>
    </submittedName>
</protein>
<reference evidence="1 2" key="1">
    <citation type="submission" date="2024-05" db="EMBL/GenBank/DDBJ databases">
        <title>The nuclear and mitochondrial genome assemblies of Tetragonisca angustula (Apidae: Meliponini), a tiny yet remarkable pollinator in the Neotropics.</title>
        <authorList>
            <person name="Ferrari R."/>
            <person name="Ricardo P.C."/>
            <person name="Dias F.C."/>
            <person name="Araujo N.S."/>
            <person name="Soares D.O."/>
            <person name="Zhou Q.-S."/>
            <person name="Zhu C.-D."/>
            <person name="Coutinho L."/>
            <person name="Airas M.C."/>
            <person name="Batista T.M."/>
        </authorList>
    </citation>
    <scope>NUCLEOTIDE SEQUENCE [LARGE SCALE GENOMIC DNA]</scope>
    <source>
        <strain evidence="1">ASF017062</strain>
        <tissue evidence="1">Abdomen</tissue>
    </source>
</reference>
<dbReference type="EMBL" id="JAWNGG020000142">
    <property type="protein sequence ID" value="KAK9299784.1"/>
    <property type="molecule type" value="Genomic_DNA"/>
</dbReference>
<evidence type="ECO:0000313" key="2">
    <source>
        <dbReference type="Proteomes" id="UP001432146"/>
    </source>
</evidence>
<accession>A0AAW0ZQ26</accession>
<gene>
    <name evidence="1" type="ORF">QLX08_007313</name>
</gene>
<keyword evidence="2" id="KW-1185">Reference proteome</keyword>
<name>A0AAW0ZQ26_9HYME</name>
<organism evidence="1 2">
    <name type="scientific">Tetragonisca angustula</name>
    <dbReference type="NCBI Taxonomy" id="166442"/>
    <lineage>
        <taxon>Eukaryota</taxon>
        <taxon>Metazoa</taxon>
        <taxon>Ecdysozoa</taxon>
        <taxon>Arthropoda</taxon>
        <taxon>Hexapoda</taxon>
        <taxon>Insecta</taxon>
        <taxon>Pterygota</taxon>
        <taxon>Neoptera</taxon>
        <taxon>Endopterygota</taxon>
        <taxon>Hymenoptera</taxon>
        <taxon>Apocrita</taxon>
        <taxon>Aculeata</taxon>
        <taxon>Apoidea</taxon>
        <taxon>Anthophila</taxon>
        <taxon>Apidae</taxon>
        <taxon>Tetragonisca</taxon>
    </lineage>
</organism>
<comment type="caution">
    <text evidence="1">The sequence shown here is derived from an EMBL/GenBank/DDBJ whole genome shotgun (WGS) entry which is preliminary data.</text>
</comment>
<dbReference type="AlphaFoldDB" id="A0AAW0ZQ26"/>
<evidence type="ECO:0000313" key="1">
    <source>
        <dbReference type="EMBL" id="KAK9299784.1"/>
    </source>
</evidence>
<proteinExistence type="predicted"/>
<sequence>MLAWLRKHPEELECQLIPSCWHRGPCVAVHTPISPGRDAPRKGDRFVEGDEQLLIIRSRASRLSDNETNHFRRRWTTLREERCRVMYEDGVWDRRVEKNSINVRREID</sequence>